<keyword evidence="1" id="KW-0472">Membrane</keyword>
<dbReference type="Gene3D" id="2.130.10.10">
    <property type="entry name" value="YVTN repeat-like/Quinoprotein amine dehydrogenase"/>
    <property type="match status" value="1"/>
</dbReference>
<feature type="transmembrane region" description="Helical" evidence="1">
    <location>
        <begin position="157"/>
        <end position="181"/>
    </location>
</feature>
<dbReference type="KEGG" id="seri:SERIO_v1c07290"/>
<name>A0A0H3XHR2_9MOLU</name>
<keyword evidence="1" id="KW-1133">Transmembrane helix</keyword>
<evidence type="ECO:0000313" key="3">
    <source>
        <dbReference type="Proteomes" id="UP000035661"/>
    </source>
</evidence>
<dbReference type="Proteomes" id="UP000035661">
    <property type="component" value="Chromosome"/>
</dbReference>
<evidence type="ECO:0000313" key="2">
    <source>
        <dbReference type="EMBL" id="AKM54293.1"/>
    </source>
</evidence>
<keyword evidence="3" id="KW-1185">Reference proteome</keyword>
<dbReference type="EMBL" id="CP011856">
    <property type="protein sequence ID" value="AKM54293.1"/>
    <property type="molecule type" value="Genomic_DNA"/>
</dbReference>
<reference evidence="3" key="2">
    <citation type="submission" date="2015-06" db="EMBL/GenBank/DDBJ databases">
        <title>Complete genome sequence of Spiroplasma eriocheiris TDA-040725-5 (DSM 21848).</title>
        <authorList>
            <person name="Lo W.-S."/>
            <person name="Kuo C.-H."/>
        </authorList>
    </citation>
    <scope>NUCLEOTIDE SEQUENCE [LARGE SCALE GENOMIC DNA]</scope>
    <source>
        <strain evidence="3">TDA-040725-5</strain>
    </source>
</reference>
<dbReference type="SUPFAM" id="SSF101898">
    <property type="entry name" value="NHL repeat"/>
    <property type="match status" value="1"/>
</dbReference>
<keyword evidence="1" id="KW-0812">Transmembrane</keyword>
<dbReference type="AlphaFoldDB" id="A0A0H3XHR2"/>
<evidence type="ECO:0000256" key="1">
    <source>
        <dbReference type="SAM" id="Phobius"/>
    </source>
</evidence>
<accession>A0A0H3XHR2</accession>
<sequence>MKAKVTKILYKKLCTNCQIKFNEVVTEINKNNKINLKDTKFLLCKIKKNRSVQLDQGVKPLAFIKCEKDSYVFLHNDNLYFKDGTLKLPIYNNKIILSAQTIKNMIPQLEKQTAELKPTSLVKIPAPMNKNNILQINQIPEELNAHYSKKNNKLKSIIIILFLLIAFLLSGAGGILGWYFLNNSSIIEKPNNSFNPNIGTIKAQGPNLASSVTSLIQLSNLNILVGTANGDIFSLDNSAKINYKKTPFNSAITAMAQFSNNRLFAAVNKKIYELTWEGEIIEPLNKENSVEFSSNVTAITEISNNHILAGTEDGTIYELNYDGEITKKIIDHQLNSSINSIIEENDYIFVVTTNGIIYKLNKNWEILDMLSDYLPLTCLIKLSSEDNIMLGGTDKGSIYQINLKDNASIKVAQPNGVTIAGAIFGIVQIKNGDIFIGSGNGDIFILNNK</sequence>
<organism evidence="2 3">
    <name type="scientific">Spiroplasma eriocheiris</name>
    <dbReference type="NCBI Taxonomy" id="315358"/>
    <lineage>
        <taxon>Bacteria</taxon>
        <taxon>Bacillati</taxon>
        <taxon>Mycoplasmatota</taxon>
        <taxon>Mollicutes</taxon>
        <taxon>Entomoplasmatales</taxon>
        <taxon>Spiroplasmataceae</taxon>
        <taxon>Spiroplasma</taxon>
    </lineage>
</organism>
<proteinExistence type="predicted"/>
<protein>
    <submittedName>
        <fullName evidence="2">Uncharacterized protein</fullName>
    </submittedName>
</protein>
<dbReference type="PATRIC" id="fig|743698.3.peg.732"/>
<dbReference type="InterPro" id="IPR015943">
    <property type="entry name" value="WD40/YVTN_repeat-like_dom_sf"/>
</dbReference>
<dbReference type="RefSeq" id="WP_047791516.1">
    <property type="nucleotide sequence ID" value="NZ_CP011856.1"/>
</dbReference>
<reference evidence="2 3" key="1">
    <citation type="journal article" date="2015" name="Genome Biol. Evol.">
        <title>Found and Lost: The Fates of Horizontally Acquired Genes in Arthropod-Symbiotic Spiroplasma.</title>
        <authorList>
            <person name="Lo W.S."/>
            <person name="Gasparich G.E."/>
            <person name="Kuo C.H."/>
        </authorList>
    </citation>
    <scope>NUCLEOTIDE SEQUENCE [LARGE SCALE GENOMIC DNA]</scope>
    <source>
        <strain evidence="3">TDA-040725-5</strain>
    </source>
</reference>
<gene>
    <name evidence="2" type="ORF">SERIO_v1c07290</name>
</gene>